<gene>
    <name evidence="2" type="ORF">HaLaN_01523</name>
</gene>
<name>A0A699YBU5_HAELA</name>
<protein>
    <submittedName>
        <fullName evidence="2">Uncharacterized protein</fullName>
    </submittedName>
</protein>
<proteinExistence type="predicted"/>
<dbReference type="Proteomes" id="UP000485058">
    <property type="component" value="Unassembled WGS sequence"/>
</dbReference>
<sequence>MPHQTRIQEELAARRSWQPGGARSSQEQIAAKSVGYEQARRQPAASSATSHSKHGTGLSERSKRQRGERVLSQGKGEEEIQSEDSMCINGGASTAYPASGR</sequence>
<organism evidence="2 3">
    <name type="scientific">Haematococcus lacustris</name>
    <name type="common">Green alga</name>
    <name type="synonym">Haematococcus pluvialis</name>
    <dbReference type="NCBI Taxonomy" id="44745"/>
    <lineage>
        <taxon>Eukaryota</taxon>
        <taxon>Viridiplantae</taxon>
        <taxon>Chlorophyta</taxon>
        <taxon>core chlorophytes</taxon>
        <taxon>Chlorophyceae</taxon>
        <taxon>CS clade</taxon>
        <taxon>Chlamydomonadales</taxon>
        <taxon>Haematococcaceae</taxon>
        <taxon>Haematococcus</taxon>
    </lineage>
</organism>
<feature type="compositionally biased region" description="Basic and acidic residues" evidence="1">
    <location>
        <begin position="1"/>
        <end position="13"/>
    </location>
</feature>
<reference evidence="2 3" key="1">
    <citation type="submission" date="2020-02" db="EMBL/GenBank/DDBJ databases">
        <title>Draft genome sequence of Haematococcus lacustris strain NIES-144.</title>
        <authorList>
            <person name="Morimoto D."/>
            <person name="Nakagawa S."/>
            <person name="Yoshida T."/>
            <person name="Sawayama S."/>
        </authorList>
    </citation>
    <scope>NUCLEOTIDE SEQUENCE [LARGE SCALE GENOMIC DNA]</scope>
    <source>
        <strain evidence="2 3">NIES-144</strain>
    </source>
</reference>
<dbReference type="AlphaFoldDB" id="A0A699YBU5"/>
<dbReference type="EMBL" id="BLLF01000058">
    <property type="protein sequence ID" value="GFH06821.1"/>
    <property type="molecule type" value="Genomic_DNA"/>
</dbReference>
<feature type="region of interest" description="Disordered" evidence="1">
    <location>
        <begin position="1"/>
        <end position="101"/>
    </location>
</feature>
<evidence type="ECO:0000313" key="2">
    <source>
        <dbReference type="EMBL" id="GFH06821.1"/>
    </source>
</evidence>
<evidence type="ECO:0000313" key="3">
    <source>
        <dbReference type="Proteomes" id="UP000485058"/>
    </source>
</evidence>
<feature type="compositionally biased region" description="Basic and acidic residues" evidence="1">
    <location>
        <begin position="60"/>
        <end position="69"/>
    </location>
</feature>
<keyword evidence="3" id="KW-1185">Reference proteome</keyword>
<feature type="non-terminal residue" evidence="2">
    <location>
        <position position="1"/>
    </location>
</feature>
<comment type="caution">
    <text evidence="2">The sequence shown here is derived from an EMBL/GenBank/DDBJ whole genome shotgun (WGS) entry which is preliminary data.</text>
</comment>
<accession>A0A699YBU5</accession>
<evidence type="ECO:0000256" key="1">
    <source>
        <dbReference type="SAM" id="MobiDB-lite"/>
    </source>
</evidence>